<dbReference type="InterPro" id="IPR036188">
    <property type="entry name" value="FAD/NAD-bd_sf"/>
</dbReference>
<accession>X1C2F5</accession>
<dbReference type="InterPro" id="IPR036291">
    <property type="entry name" value="NAD(P)-bd_dom_sf"/>
</dbReference>
<name>X1C2F5_9ZZZZ</name>
<comment type="caution">
    <text evidence="2">The sequence shown here is derived from an EMBL/GenBank/DDBJ whole genome shotgun (WGS) entry which is preliminary data.</text>
</comment>
<dbReference type="Gene3D" id="3.50.50.60">
    <property type="entry name" value="FAD/NAD(P)-binding domain"/>
    <property type="match status" value="1"/>
</dbReference>
<sequence length="45" mass="4816">MEMSGMSKEKGKRVVIVGGGITGFSCALELKGLKARCTILEKEKT</sequence>
<feature type="domain" description="FAD dependent oxidoreductase" evidence="1">
    <location>
        <begin position="13"/>
        <end position="43"/>
    </location>
</feature>
<feature type="non-terminal residue" evidence="2">
    <location>
        <position position="45"/>
    </location>
</feature>
<dbReference type="EMBL" id="BART01012964">
    <property type="protein sequence ID" value="GAG87527.1"/>
    <property type="molecule type" value="Genomic_DNA"/>
</dbReference>
<proteinExistence type="predicted"/>
<evidence type="ECO:0000259" key="1">
    <source>
        <dbReference type="Pfam" id="PF01266"/>
    </source>
</evidence>
<reference evidence="2" key="1">
    <citation type="journal article" date="2014" name="Front. Microbiol.">
        <title>High frequency of phylogenetically diverse reductive dehalogenase-homologous genes in deep subseafloor sedimentary metagenomes.</title>
        <authorList>
            <person name="Kawai M."/>
            <person name="Futagami T."/>
            <person name="Toyoda A."/>
            <person name="Takaki Y."/>
            <person name="Nishi S."/>
            <person name="Hori S."/>
            <person name="Arai W."/>
            <person name="Tsubouchi T."/>
            <person name="Morono Y."/>
            <person name="Uchiyama I."/>
            <person name="Ito T."/>
            <person name="Fujiyama A."/>
            <person name="Inagaki F."/>
            <person name="Takami H."/>
        </authorList>
    </citation>
    <scope>NUCLEOTIDE SEQUENCE</scope>
    <source>
        <strain evidence="2">Expedition CK06-06</strain>
    </source>
</reference>
<organism evidence="2">
    <name type="scientific">marine sediment metagenome</name>
    <dbReference type="NCBI Taxonomy" id="412755"/>
    <lineage>
        <taxon>unclassified sequences</taxon>
        <taxon>metagenomes</taxon>
        <taxon>ecological metagenomes</taxon>
    </lineage>
</organism>
<dbReference type="AlphaFoldDB" id="X1C2F5"/>
<evidence type="ECO:0000313" key="2">
    <source>
        <dbReference type="EMBL" id="GAG87527.1"/>
    </source>
</evidence>
<gene>
    <name evidence="2" type="ORF">S01H4_26777</name>
</gene>
<dbReference type="SUPFAM" id="SSF51735">
    <property type="entry name" value="NAD(P)-binding Rossmann-fold domains"/>
    <property type="match status" value="1"/>
</dbReference>
<dbReference type="InterPro" id="IPR006076">
    <property type="entry name" value="FAD-dep_OxRdtase"/>
</dbReference>
<protein>
    <recommendedName>
        <fullName evidence="1">FAD dependent oxidoreductase domain-containing protein</fullName>
    </recommendedName>
</protein>
<dbReference type="Pfam" id="PF01266">
    <property type="entry name" value="DAO"/>
    <property type="match status" value="1"/>
</dbReference>